<comment type="caution">
    <text evidence="2">The sequence shown here is derived from an EMBL/GenBank/DDBJ whole genome shotgun (WGS) entry which is preliminary data.</text>
</comment>
<dbReference type="GO" id="GO:0016787">
    <property type="term" value="F:hydrolase activity"/>
    <property type="evidence" value="ECO:0007669"/>
    <property type="project" value="UniProtKB-KW"/>
</dbReference>
<proteinExistence type="predicted"/>
<feature type="domain" description="AB hydrolase-1" evidence="1">
    <location>
        <begin position="103"/>
        <end position="137"/>
    </location>
</feature>
<name>A0A5C8NPL0_9ACTN</name>
<gene>
    <name evidence="2" type="ORF">FHP06_03175</name>
</gene>
<protein>
    <submittedName>
        <fullName evidence="2">Alpha/beta hydrolase</fullName>
    </submittedName>
</protein>
<evidence type="ECO:0000313" key="3">
    <source>
        <dbReference type="Proteomes" id="UP000321571"/>
    </source>
</evidence>
<dbReference type="InterPro" id="IPR000073">
    <property type="entry name" value="AB_hydrolase_1"/>
</dbReference>
<dbReference type="Pfam" id="PF00561">
    <property type="entry name" value="Abhydrolase_1"/>
    <property type="match status" value="1"/>
</dbReference>
<organism evidence="2 3">
    <name type="scientific">Aeromicrobium terrae</name>
    <dbReference type="NCBI Taxonomy" id="2498846"/>
    <lineage>
        <taxon>Bacteria</taxon>
        <taxon>Bacillati</taxon>
        <taxon>Actinomycetota</taxon>
        <taxon>Actinomycetes</taxon>
        <taxon>Propionibacteriales</taxon>
        <taxon>Nocardioidaceae</taxon>
        <taxon>Aeromicrobium</taxon>
    </lineage>
</organism>
<dbReference type="SUPFAM" id="SSF53474">
    <property type="entry name" value="alpha/beta-Hydrolases"/>
    <property type="match status" value="1"/>
</dbReference>
<sequence length="243" mass="26200">MIPDLLRSPGPLGLAREMAGMPPMFLTLARGFDRAVGASPRGDGHTILVIPGFTANDATTIPLRTYLGRLGYRTDGWGLGFNLGIKPQDEPKLEAHVERLAADGPITIIGWSLGGVFAREMARRRPELVRRVITLGTPIRGREGTEWIVRVFKLLNPAAKDELTDEGAARHALPIDVPMTAIYSLGDGVVAGGACRVREEDEGPDAENVEVDATHIGMGFDLDVFRVIADRLAADAEQLSRSA</sequence>
<dbReference type="OrthoDB" id="8871309at2"/>
<evidence type="ECO:0000259" key="1">
    <source>
        <dbReference type="Pfam" id="PF00561"/>
    </source>
</evidence>
<evidence type="ECO:0000313" key="2">
    <source>
        <dbReference type="EMBL" id="TXL63242.1"/>
    </source>
</evidence>
<keyword evidence="2" id="KW-0378">Hydrolase</keyword>
<dbReference type="Gene3D" id="3.40.50.1820">
    <property type="entry name" value="alpha/beta hydrolase"/>
    <property type="match status" value="1"/>
</dbReference>
<dbReference type="EMBL" id="VDUX01000001">
    <property type="protein sequence ID" value="TXL63242.1"/>
    <property type="molecule type" value="Genomic_DNA"/>
</dbReference>
<keyword evidence="3" id="KW-1185">Reference proteome</keyword>
<dbReference type="InterPro" id="IPR029058">
    <property type="entry name" value="AB_hydrolase_fold"/>
</dbReference>
<reference evidence="2 3" key="1">
    <citation type="submission" date="2019-06" db="EMBL/GenBank/DDBJ databases">
        <title>Aeromicrobium sp. nov., isolated from a maize field.</title>
        <authorList>
            <person name="Lin S.-Y."/>
            <person name="Tsai C.-F."/>
            <person name="Young C.-C."/>
        </authorList>
    </citation>
    <scope>NUCLEOTIDE SEQUENCE [LARGE SCALE GENOMIC DNA]</scope>
    <source>
        <strain evidence="2 3">CC-CFT486</strain>
    </source>
</reference>
<accession>A0A5C8NPL0</accession>
<dbReference type="AlphaFoldDB" id="A0A5C8NPL0"/>
<dbReference type="Proteomes" id="UP000321571">
    <property type="component" value="Unassembled WGS sequence"/>
</dbReference>
<dbReference type="RefSeq" id="WP_147683672.1">
    <property type="nucleotide sequence ID" value="NZ_VDUX01000001.1"/>
</dbReference>